<comment type="caution">
    <text evidence="2">The sequence shown here is derived from an EMBL/GenBank/DDBJ whole genome shotgun (WGS) entry which is preliminary data.</text>
</comment>
<accession>A0A4C1S9F5</accession>
<evidence type="ECO:0000313" key="2">
    <source>
        <dbReference type="EMBL" id="GBO98801.1"/>
    </source>
</evidence>
<keyword evidence="3" id="KW-1185">Reference proteome</keyword>
<sequence length="124" mass="14468">MVAVKQRDAMRRPLSTLTPHSERLSPSTVRLMLSGLLRPPRRTDAFDIVKSIVKSHSQEPFDSWLWEPVRPWVSRTTRNLGPHFEVEAQRCEDTTRQCESRSPTPPREALARNFVYFPCQKDEH</sequence>
<feature type="region of interest" description="Disordered" evidence="1">
    <location>
        <begin position="1"/>
        <end position="23"/>
    </location>
</feature>
<organism evidence="2 3">
    <name type="scientific">Eumeta variegata</name>
    <name type="common">Bagworm moth</name>
    <name type="synonym">Eumeta japonica</name>
    <dbReference type="NCBI Taxonomy" id="151549"/>
    <lineage>
        <taxon>Eukaryota</taxon>
        <taxon>Metazoa</taxon>
        <taxon>Ecdysozoa</taxon>
        <taxon>Arthropoda</taxon>
        <taxon>Hexapoda</taxon>
        <taxon>Insecta</taxon>
        <taxon>Pterygota</taxon>
        <taxon>Neoptera</taxon>
        <taxon>Endopterygota</taxon>
        <taxon>Lepidoptera</taxon>
        <taxon>Glossata</taxon>
        <taxon>Ditrysia</taxon>
        <taxon>Tineoidea</taxon>
        <taxon>Psychidae</taxon>
        <taxon>Oiketicinae</taxon>
        <taxon>Eumeta</taxon>
    </lineage>
</organism>
<dbReference type="AlphaFoldDB" id="A0A4C1S9F5"/>
<gene>
    <name evidence="2" type="ORF">EVAR_77690_1</name>
</gene>
<dbReference type="EMBL" id="BGZK01003213">
    <property type="protein sequence ID" value="GBO98801.1"/>
    <property type="molecule type" value="Genomic_DNA"/>
</dbReference>
<dbReference type="Proteomes" id="UP000299102">
    <property type="component" value="Unassembled WGS sequence"/>
</dbReference>
<proteinExistence type="predicted"/>
<name>A0A4C1S9F5_EUMVA</name>
<feature type="compositionally biased region" description="Basic and acidic residues" evidence="1">
    <location>
        <begin position="1"/>
        <end position="11"/>
    </location>
</feature>
<reference evidence="2 3" key="1">
    <citation type="journal article" date="2019" name="Commun. Biol.">
        <title>The bagworm genome reveals a unique fibroin gene that provides high tensile strength.</title>
        <authorList>
            <person name="Kono N."/>
            <person name="Nakamura H."/>
            <person name="Ohtoshi R."/>
            <person name="Tomita M."/>
            <person name="Numata K."/>
            <person name="Arakawa K."/>
        </authorList>
    </citation>
    <scope>NUCLEOTIDE SEQUENCE [LARGE SCALE GENOMIC DNA]</scope>
</reference>
<protein>
    <submittedName>
        <fullName evidence="2">Uncharacterized protein</fullName>
    </submittedName>
</protein>
<evidence type="ECO:0000256" key="1">
    <source>
        <dbReference type="SAM" id="MobiDB-lite"/>
    </source>
</evidence>
<evidence type="ECO:0000313" key="3">
    <source>
        <dbReference type="Proteomes" id="UP000299102"/>
    </source>
</evidence>